<organism evidence="3 4">
    <name type="scientific">Didymodactylos carnosus</name>
    <dbReference type="NCBI Taxonomy" id="1234261"/>
    <lineage>
        <taxon>Eukaryota</taxon>
        <taxon>Metazoa</taxon>
        <taxon>Spiralia</taxon>
        <taxon>Gnathifera</taxon>
        <taxon>Rotifera</taxon>
        <taxon>Eurotatoria</taxon>
        <taxon>Bdelloidea</taxon>
        <taxon>Philodinida</taxon>
        <taxon>Philodinidae</taxon>
        <taxon>Didymodactylos</taxon>
    </lineage>
</organism>
<dbReference type="InterPro" id="IPR032482">
    <property type="entry name" value="DUF5054"/>
</dbReference>
<feature type="signal peptide" evidence="1">
    <location>
        <begin position="1"/>
        <end position="21"/>
    </location>
</feature>
<name>A0A8S2MVE1_9BILA</name>
<protein>
    <recommendedName>
        <fullName evidence="5">Glycoside hydrolase family 38 N-terminal domain-containing protein</fullName>
    </recommendedName>
</protein>
<keyword evidence="1" id="KW-0732">Signal</keyword>
<comment type="caution">
    <text evidence="3">The sequence shown here is derived from an EMBL/GenBank/DDBJ whole genome shotgun (WGS) entry which is preliminary data.</text>
</comment>
<dbReference type="AlphaFoldDB" id="A0A8S2MVE1"/>
<feature type="chain" id="PRO_5036434659" description="Glycoside hydrolase family 38 N-terminal domain-containing protein" evidence="1">
    <location>
        <begin position="22"/>
        <end position="752"/>
    </location>
</feature>
<evidence type="ECO:0000313" key="3">
    <source>
        <dbReference type="EMBL" id="CAF3971631.1"/>
    </source>
</evidence>
<accession>A0A8S2MVE1</accession>
<reference evidence="3" key="1">
    <citation type="submission" date="2021-02" db="EMBL/GenBank/DDBJ databases">
        <authorList>
            <person name="Nowell W R."/>
        </authorList>
    </citation>
    <scope>NUCLEOTIDE SEQUENCE</scope>
</reference>
<dbReference type="EMBL" id="CAJOBA010033795">
    <property type="protein sequence ID" value="CAF3971631.1"/>
    <property type="molecule type" value="Genomic_DNA"/>
</dbReference>
<dbReference type="EMBL" id="CAJNOK010012274">
    <property type="protein sequence ID" value="CAF1160062.1"/>
    <property type="molecule type" value="Genomic_DNA"/>
</dbReference>
<evidence type="ECO:0000256" key="1">
    <source>
        <dbReference type="SAM" id="SignalP"/>
    </source>
</evidence>
<evidence type="ECO:0008006" key="5">
    <source>
        <dbReference type="Google" id="ProtNLM"/>
    </source>
</evidence>
<dbReference type="Pfam" id="PF16477">
    <property type="entry name" value="DUF5054"/>
    <property type="match status" value="1"/>
</dbReference>
<proteinExistence type="predicted"/>
<dbReference type="Proteomes" id="UP000682733">
    <property type="component" value="Unassembled WGS sequence"/>
</dbReference>
<gene>
    <name evidence="2" type="ORF">OVA965_LOCUS22044</name>
    <name evidence="3" type="ORF">TMI583_LOCUS22754</name>
</gene>
<sequence>MIFYLLPIFKLILFYFSTVHAAGPDTSGVTYPFIKNIHVVSMTHLDVGFTNLAANVCSLYFNHHLPAAATLAQQLRDRGGEERFIFTTHPWILLEFFDDIAKCTNERPNKTTIELVTKAIEQGDITYHAHAMTMFVPMMDENLFSFSLSLSAILDKRFNQPRRTAASHKDDMGHPISSVPIFAKNGIKSLHVGANIDCRGADLPPAFMWKHEATNTNLLVMMYNKPTATTPCSADQCVYGGDVVLPGLSEALVYHFTADNTGPPKINDVIHLWTVIKKRYPNAEIQASSLETFTKVLWNYKDQLPIITNEWGSTWIYGIAADPFKLSAFRQISRSLLSLPPSEALFNYSFRLLKNPEHNWGVCIACYLKRENYAFNYNNSEFSTKRNGSDFQFLETGWKEARSYLLPLNSSDPSVIKVVDKALQQIEPMPPDLTGFVSVPLYSNISETSVDASPYFLFQTALFIVGFDYKTGAIIHMQDILGRNISNSSNPLAAIHYTTYSHADFDNFNTQFNPDCGLPCYDFAKPGLENYDDFIKSRTWQPKAVSMWMPVKNNNMFLVELTFPDEIIEDYGASQNVWINYTFPSSFPSVLVELQWFNKTMTRLPESFWIRFDPILSQTTPNTCDQWRIDVMGNDVNPSEVVSYGSRRLHAVGDGGVRFYGMNYRSDGNETSLESTPSFSLFSLDAPLVSPGSASHLLNFDNSLPDCTEGMYFNLHNNLWNTAFPVYYGEDAKYRFKVQFSSLYESDILTQT</sequence>
<evidence type="ECO:0000313" key="2">
    <source>
        <dbReference type="EMBL" id="CAF1160062.1"/>
    </source>
</evidence>
<dbReference type="Proteomes" id="UP000677228">
    <property type="component" value="Unassembled WGS sequence"/>
</dbReference>
<evidence type="ECO:0000313" key="4">
    <source>
        <dbReference type="Proteomes" id="UP000682733"/>
    </source>
</evidence>